<evidence type="ECO:0000256" key="1">
    <source>
        <dbReference type="ARBA" id="ARBA00022490"/>
    </source>
</evidence>
<dbReference type="GO" id="GO:0045504">
    <property type="term" value="F:dynein heavy chain binding"/>
    <property type="evidence" value="ECO:0007669"/>
    <property type="project" value="TreeGrafter"/>
</dbReference>
<dbReference type="InterPro" id="IPR019775">
    <property type="entry name" value="WD40_repeat_CS"/>
</dbReference>
<keyword evidence="1" id="KW-0963">Cytoplasm</keyword>
<dbReference type="PANTHER" id="PTHR12442">
    <property type="entry name" value="DYNEIN INTERMEDIATE CHAIN"/>
    <property type="match status" value="1"/>
</dbReference>
<gene>
    <name evidence="5" type="ORF">PPRIM_AZ9-3.1.T0290226</name>
</gene>
<keyword evidence="2 4" id="KW-0853">WD repeat</keyword>
<dbReference type="SMART" id="SM00320">
    <property type="entry name" value="WD40"/>
    <property type="match status" value="6"/>
</dbReference>
<dbReference type="Proteomes" id="UP000688137">
    <property type="component" value="Unassembled WGS sequence"/>
</dbReference>
<organism evidence="5 6">
    <name type="scientific">Paramecium primaurelia</name>
    <dbReference type="NCBI Taxonomy" id="5886"/>
    <lineage>
        <taxon>Eukaryota</taxon>
        <taxon>Sar</taxon>
        <taxon>Alveolata</taxon>
        <taxon>Ciliophora</taxon>
        <taxon>Intramacronucleata</taxon>
        <taxon>Oligohymenophorea</taxon>
        <taxon>Peniculida</taxon>
        <taxon>Parameciidae</taxon>
        <taxon>Paramecium</taxon>
    </lineage>
</organism>
<dbReference type="AlphaFoldDB" id="A0A8S1KWP8"/>
<dbReference type="GO" id="GO:0010970">
    <property type="term" value="P:transport along microtubule"/>
    <property type="evidence" value="ECO:0007669"/>
    <property type="project" value="TreeGrafter"/>
</dbReference>
<evidence type="ECO:0000256" key="3">
    <source>
        <dbReference type="ARBA" id="ARBA00022737"/>
    </source>
</evidence>
<keyword evidence="6" id="KW-1185">Reference proteome</keyword>
<dbReference type="PANTHER" id="PTHR12442:SF22">
    <property type="entry name" value="CYTOPLASMIC DYNEIN 1 INTERMEDIATE CHAIN-RELATED"/>
    <property type="match status" value="1"/>
</dbReference>
<dbReference type="InterPro" id="IPR050687">
    <property type="entry name" value="Dynein_IC"/>
</dbReference>
<dbReference type="Pfam" id="PF00400">
    <property type="entry name" value="WD40"/>
    <property type="match status" value="4"/>
</dbReference>
<dbReference type="GO" id="GO:0045503">
    <property type="term" value="F:dynein light chain binding"/>
    <property type="evidence" value="ECO:0007669"/>
    <property type="project" value="TreeGrafter"/>
</dbReference>
<evidence type="ECO:0008006" key="7">
    <source>
        <dbReference type="Google" id="ProtNLM"/>
    </source>
</evidence>
<evidence type="ECO:0000256" key="2">
    <source>
        <dbReference type="ARBA" id="ARBA00022574"/>
    </source>
</evidence>
<sequence length="584" mass="66008">MISSQEKQRLLQEKRQKIEAIKQQQLQQSTSIAPVTQPQQQVIQPQANIENNQSFQQDQSTQGQAVIAPPQQSDLISLYLQTKRKKLGFQTIEMYSNNPAPPQAEVMTIEFGVQCEFEIPQKKQENEDQVIPLMENVRRDSRKKREVLQSAEKPVEKVEKNISMEEINSIIQSQTFQRFFSRSSKTIEKAIHGAGVDVLEDLMNTQSVTQEIGKDNLTKLLSFSDKLYTDNRVVTSIQWSPNLPNTFLAAYSQNEEGSITDQVGVVLLWSLQLKSRPEFYCFASSPITSACFHPFSPNIVLGGLYNGQVVVWDLRAKHTPEKRSTLNSGGHSYPIYGLSIVGSQNANNIISASNDGRICIWNLAQFNQPQKIIDLKTKNKQQTSNPQVEVNTTCMMFPQGDANNFYVGAEDGCVYKSKLHQNTNENIVIPFEEHLAPVSGISLNSSPQATPLISNLLLSSSFDWTCKLWNTRTQQESKCLATFECSEDYVYDVQWNGQHPTLFSTVDGEGYVDLWDLSYDLEAPITRYKSGNNSINKSQWSKDGTKIAIGDSYGEIQILQLSQKAQKVDHERLAKLEQWIKSDK</sequence>
<dbReference type="OMA" id="MHDRPEY"/>
<proteinExistence type="predicted"/>
<evidence type="ECO:0000256" key="4">
    <source>
        <dbReference type="PROSITE-ProRule" id="PRU00221"/>
    </source>
</evidence>
<dbReference type="EMBL" id="CAJJDM010000028">
    <property type="protein sequence ID" value="CAD8059900.1"/>
    <property type="molecule type" value="Genomic_DNA"/>
</dbReference>
<name>A0A8S1KWP8_PARPR</name>
<protein>
    <recommendedName>
        <fullName evidence="7">Cytoplasmic dynein intermediate chain</fullName>
    </recommendedName>
</protein>
<feature type="repeat" description="WD" evidence="4">
    <location>
        <begin position="328"/>
        <end position="363"/>
    </location>
</feature>
<dbReference type="GO" id="GO:0005868">
    <property type="term" value="C:cytoplasmic dynein complex"/>
    <property type="evidence" value="ECO:0007669"/>
    <property type="project" value="TreeGrafter"/>
</dbReference>
<dbReference type="PROSITE" id="PS50082">
    <property type="entry name" value="WD_REPEATS_2"/>
    <property type="match status" value="1"/>
</dbReference>
<accession>A0A8S1KWP8</accession>
<keyword evidence="3" id="KW-0677">Repeat</keyword>
<reference evidence="5" key="1">
    <citation type="submission" date="2021-01" db="EMBL/GenBank/DDBJ databases">
        <authorList>
            <consortium name="Genoscope - CEA"/>
            <person name="William W."/>
        </authorList>
    </citation>
    <scope>NUCLEOTIDE SEQUENCE</scope>
</reference>
<dbReference type="PROSITE" id="PS00678">
    <property type="entry name" value="WD_REPEATS_1"/>
    <property type="match status" value="1"/>
</dbReference>
<evidence type="ECO:0000313" key="5">
    <source>
        <dbReference type="EMBL" id="CAD8059900.1"/>
    </source>
</evidence>
<evidence type="ECO:0000313" key="6">
    <source>
        <dbReference type="Proteomes" id="UP000688137"/>
    </source>
</evidence>
<dbReference type="InterPro" id="IPR001680">
    <property type="entry name" value="WD40_rpt"/>
</dbReference>
<comment type="caution">
    <text evidence="5">The sequence shown here is derived from an EMBL/GenBank/DDBJ whole genome shotgun (WGS) entry which is preliminary data.</text>
</comment>